<protein>
    <submittedName>
        <fullName evidence="1">Uncharacterized protein</fullName>
    </submittedName>
</protein>
<gene>
    <name evidence="1" type="ORF">EAG_13910</name>
</gene>
<name>E2ABB3_CAMFO</name>
<proteinExistence type="predicted"/>
<organism evidence="2">
    <name type="scientific">Camponotus floridanus</name>
    <name type="common">Florida carpenter ant</name>
    <dbReference type="NCBI Taxonomy" id="104421"/>
    <lineage>
        <taxon>Eukaryota</taxon>
        <taxon>Metazoa</taxon>
        <taxon>Ecdysozoa</taxon>
        <taxon>Arthropoda</taxon>
        <taxon>Hexapoda</taxon>
        <taxon>Insecta</taxon>
        <taxon>Pterygota</taxon>
        <taxon>Neoptera</taxon>
        <taxon>Endopterygota</taxon>
        <taxon>Hymenoptera</taxon>
        <taxon>Apocrita</taxon>
        <taxon>Aculeata</taxon>
        <taxon>Formicoidea</taxon>
        <taxon>Formicidae</taxon>
        <taxon>Formicinae</taxon>
        <taxon>Camponotus</taxon>
    </lineage>
</organism>
<sequence>MSAQDVSWHVAPVVGALAAPAGHAIPLHPRTMRIVRPGPAGEAGQAGQAGAIQGYPEDLLVEGAIPTTLSGVEAPSAVRQTDR</sequence>
<dbReference type="EMBL" id="GL438237">
    <property type="protein sequence ID" value="EFN69234.1"/>
    <property type="molecule type" value="Genomic_DNA"/>
</dbReference>
<dbReference type="AlphaFoldDB" id="E2ABB3"/>
<dbReference type="Proteomes" id="UP000000311">
    <property type="component" value="Unassembled WGS sequence"/>
</dbReference>
<keyword evidence="2" id="KW-1185">Reference proteome</keyword>
<dbReference type="InParanoid" id="E2ABB3"/>
<accession>E2ABB3</accession>
<evidence type="ECO:0000313" key="1">
    <source>
        <dbReference type="EMBL" id="EFN69234.1"/>
    </source>
</evidence>
<evidence type="ECO:0000313" key="2">
    <source>
        <dbReference type="Proteomes" id="UP000000311"/>
    </source>
</evidence>
<reference evidence="1 2" key="1">
    <citation type="journal article" date="2010" name="Science">
        <title>Genomic comparison of the ants Camponotus floridanus and Harpegnathos saltator.</title>
        <authorList>
            <person name="Bonasio R."/>
            <person name="Zhang G."/>
            <person name="Ye C."/>
            <person name="Mutti N.S."/>
            <person name="Fang X."/>
            <person name="Qin N."/>
            <person name="Donahue G."/>
            <person name="Yang P."/>
            <person name="Li Q."/>
            <person name="Li C."/>
            <person name="Zhang P."/>
            <person name="Huang Z."/>
            <person name="Berger S.L."/>
            <person name="Reinberg D."/>
            <person name="Wang J."/>
            <person name="Liebig J."/>
        </authorList>
    </citation>
    <scope>NUCLEOTIDE SEQUENCE [LARGE SCALE GENOMIC DNA]</scope>
    <source>
        <strain evidence="2">C129</strain>
    </source>
</reference>